<reference evidence="5" key="1">
    <citation type="submission" date="2021-02" db="EMBL/GenBank/DDBJ databases">
        <authorList>
            <person name="Nowell W R."/>
        </authorList>
    </citation>
    <scope>NUCLEOTIDE SEQUENCE</scope>
</reference>
<protein>
    <recommendedName>
        <fullName evidence="7">Nudix hydrolase domain-containing protein</fullName>
    </recommendedName>
</protein>
<comment type="cofactor">
    <cofactor evidence="1">
        <name>Mg(2+)</name>
        <dbReference type="ChEBI" id="CHEBI:18420"/>
    </cofactor>
</comment>
<keyword evidence="4" id="KW-0460">Magnesium</keyword>
<keyword evidence="2" id="KW-0479">Metal-binding</keyword>
<dbReference type="AlphaFoldDB" id="A0A815YFV6"/>
<dbReference type="InterPro" id="IPR055295">
    <property type="entry name" value="NUDT22/NUDT9-like"/>
</dbReference>
<evidence type="ECO:0000313" key="6">
    <source>
        <dbReference type="Proteomes" id="UP000663870"/>
    </source>
</evidence>
<dbReference type="EMBL" id="CAJNOL010003691">
    <property type="protein sequence ID" value="CAF1571109.1"/>
    <property type="molecule type" value="Genomic_DNA"/>
</dbReference>
<evidence type="ECO:0000256" key="1">
    <source>
        <dbReference type="ARBA" id="ARBA00001946"/>
    </source>
</evidence>
<organism evidence="5 6">
    <name type="scientific">Rotaria sordida</name>
    <dbReference type="NCBI Taxonomy" id="392033"/>
    <lineage>
        <taxon>Eukaryota</taxon>
        <taxon>Metazoa</taxon>
        <taxon>Spiralia</taxon>
        <taxon>Gnathifera</taxon>
        <taxon>Rotifera</taxon>
        <taxon>Eurotatoria</taxon>
        <taxon>Bdelloidea</taxon>
        <taxon>Philodinida</taxon>
        <taxon>Philodinidae</taxon>
        <taxon>Rotaria</taxon>
    </lineage>
</organism>
<accession>A0A815YFV6</accession>
<dbReference type="Proteomes" id="UP000663870">
    <property type="component" value="Unassembled WGS sequence"/>
</dbReference>
<dbReference type="PANTHER" id="PTHR31835:SF1">
    <property type="entry name" value="URIDINE DIPHOSPHATE GLUCOSE PYROPHOSPHATASE NUDT22"/>
    <property type="match status" value="1"/>
</dbReference>
<name>A0A815YFV6_9BILA</name>
<proteinExistence type="predicted"/>
<keyword evidence="6" id="KW-1185">Reference proteome</keyword>
<sequence>MSENNSIELVLNLDLTDYKSFICPQRQDLPEEIRQCIREDHLSHALGVACILITSDNYISLIKRSSACTDLPNTYDISGGHAEPKNLKTFTKENIIKEIISSTIAACVNETNVDRNSLLID</sequence>
<evidence type="ECO:0000256" key="2">
    <source>
        <dbReference type="ARBA" id="ARBA00022723"/>
    </source>
</evidence>
<evidence type="ECO:0000256" key="3">
    <source>
        <dbReference type="ARBA" id="ARBA00022801"/>
    </source>
</evidence>
<dbReference type="GO" id="GO:0052751">
    <property type="term" value="F:GDP-mannose hydrolase activity"/>
    <property type="evidence" value="ECO:0007669"/>
    <property type="project" value="TreeGrafter"/>
</dbReference>
<dbReference type="PANTHER" id="PTHR31835">
    <property type="entry name" value="URIDINE DIPHOSPHATE GLUCOSE PYROPHOSPHATASE"/>
    <property type="match status" value="1"/>
</dbReference>
<gene>
    <name evidence="5" type="ORF">JXQ802_LOCUS45211</name>
</gene>
<comment type="caution">
    <text evidence="5">The sequence shown here is derived from an EMBL/GenBank/DDBJ whole genome shotgun (WGS) entry which is preliminary data.</text>
</comment>
<evidence type="ECO:0008006" key="7">
    <source>
        <dbReference type="Google" id="ProtNLM"/>
    </source>
</evidence>
<evidence type="ECO:0000256" key="4">
    <source>
        <dbReference type="ARBA" id="ARBA00022842"/>
    </source>
</evidence>
<keyword evidence="3" id="KW-0378">Hydrolase</keyword>
<dbReference type="GO" id="GO:0046872">
    <property type="term" value="F:metal ion binding"/>
    <property type="evidence" value="ECO:0007669"/>
    <property type="project" value="UniProtKB-KW"/>
</dbReference>
<evidence type="ECO:0000313" key="5">
    <source>
        <dbReference type="EMBL" id="CAF1571109.1"/>
    </source>
</evidence>